<protein>
    <recommendedName>
        <fullName evidence="4">Extracellular solute-binding protein</fullName>
    </recommendedName>
</protein>
<feature type="transmembrane region" description="Helical" evidence="1">
    <location>
        <begin position="37"/>
        <end position="59"/>
    </location>
</feature>
<dbReference type="AlphaFoldDB" id="A0A4P6LYQ3"/>
<sequence>MDKKYESDLTGKEKCELEFKKLKRLKGRKRIQYLWNYYKVVPVIVVVLIFVFAAGLTIYRNLQREPVLAMVIIDADRESAQRYDKLEEQLLAVLAPSIKGAEVLIDTAASSREDANEVMNTTIKLSVAEDNDLVVCNQETYNKFQGEGAFADWKEVLGQKEYEKYLPYIKDGMLDLSLSQKWRDGEYVEYTPAYMCVLNHSERWDGVNKVVEYFFGD</sequence>
<keyword evidence="1" id="KW-0472">Membrane</keyword>
<evidence type="ECO:0008006" key="4">
    <source>
        <dbReference type="Google" id="ProtNLM"/>
    </source>
</evidence>
<proteinExistence type="predicted"/>
<evidence type="ECO:0000313" key="2">
    <source>
        <dbReference type="EMBL" id="QBE97296.1"/>
    </source>
</evidence>
<dbReference type="EMBL" id="CP035945">
    <property type="protein sequence ID" value="QBE97296.1"/>
    <property type="molecule type" value="Genomic_DNA"/>
</dbReference>
<accession>A0A4P6LYQ3</accession>
<reference evidence="2 3" key="1">
    <citation type="submission" date="2019-01" db="EMBL/GenBank/DDBJ databases">
        <title>PMF-metabolizing Aryl O-demethylase.</title>
        <authorList>
            <person name="Kim M."/>
        </authorList>
    </citation>
    <scope>NUCLEOTIDE SEQUENCE [LARGE SCALE GENOMIC DNA]</scope>
    <source>
        <strain evidence="2 3">PMF1</strain>
    </source>
</reference>
<dbReference type="Proteomes" id="UP000289794">
    <property type="component" value="Chromosome"/>
</dbReference>
<organism evidence="2 3">
    <name type="scientific">Blautia producta</name>
    <dbReference type="NCBI Taxonomy" id="33035"/>
    <lineage>
        <taxon>Bacteria</taxon>
        <taxon>Bacillati</taxon>
        <taxon>Bacillota</taxon>
        <taxon>Clostridia</taxon>
        <taxon>Lachnospirales</taxon>
        <taxon>Lachnospiraceae</taxon>
        <taxon>Blautia</taxon>
    </lineage>
</organism>
<dbReference type="KEGG" id="bpro:PMF13cell1_02852"/>
<evidence type="ECO:0000313" key="3">
    <source>
        <dbReference type="Proteomes" id="UP000289794"/>
    </source>
</evidence>
<dbReference type="RefSeq" id="WP_130181129.1">
    <property type="nucleotide sequence ID" value="NZ_CP035945.1"/>
</dbReference>
<name>A0A4P6LYQ3_9FIRM</name>
<evidence type="ECO:0000256" key="1">
    <source>
        <dbReference type="SAM" id="Phobius"/>
    </source>
</evidence>
<gene>
    <name evidence="2" type="ORF">PMF13cell1_02852</name>
</gene>
<keyword evidence="1" id="KW-1133">Transmembrane helix</keyword>
<keyword evidence="1" id="KW-0812">Transmembrane</keyword>